<proteinExistence type="predicted"/>
<evidence type="ECO:0000313" key="2">
    <source>
        <dbReference type="EMBL" id="TEB16666.1"/>
    </source>
</evidence>
<keyword evidence="1" id="KW-0812">Transmembrane</keyword>
<feature type="non-terminal residue" evidence="2">
    <location>
        <position position="101"/>
    </location>
</feature>
<comment type="caution">
    <text evidence="2">The sequence shown here is derived from an EMBL/GenBank/DDBJ whole genome shotgun (WGS) entry which is preliminary data.</text>
</comment>
<gene>
    <name evidence="2" type="ORF">FA13DRAFT_1577386</name>
</gene>
<evidence type="ECO:0000256" key="1">
    <source>
        <dbReference type="SAM" id="Phobius"/>
    </source>
</evidence>
<organism evidence="2 3">
    <name type="scientific">Coprinellus micaceus</name>
    <name type="common">Glistening ink-cap mushroom</name>
    <name type="synonym">Coprinus micaceus</name>
    <dbReference type="NCBI Taxonomy" id="71717"/>
    <lineage>
        <taxon>Eukaryota</taxon>
        <taxon>Fungi</taxon>
        <taxon>Dikarya</taxon>
        <taxon>Basidiomycota</taxon>
        <taxon>Agaricomycotina</taxon>
        <taxon>Agaricomycetes</taxon>
        <taxon>Agaricomycetidae</taxon>
        <taxon>Agaricales</taxon>
        <taxon>Agaricineae</taxon>
        <taxon>Psathyrellaceae</taxon>
        <taxon>Coprinellus</taxon>
    </lineage>
</organism>
<sequence>PDVAGVGVRIAVYWQCVFGFLIPFWSLWDGIITPSELQSTKANATTNLILAFTILLSGFVQAFTRGLTNYHMAIILSLSWMNNTIASIFFLLYIRYIGQDG</sequence>
<keyword evidence="1" id="KW-0472">Membrane</keyword>
<dbReference type="Proteomes" id="UP000298030">
    <property type="component" value="Unassembled WGS sequence"/>
</dbReference>
<feature type="transmembrane region" description="Helical" evidence="1">
    <location>
        <begin position="12"/>
        <end position="32"/>
    </location>
</feature>
<name>A0A4Y7S6D1_COPMI</name>
<feature type="non-terminal residue" evidence="2">
    <location>
        <position position="1"/>
    </location>
</feature>
<evidence type="ECO:0000313" key="3">
    <source>
        <dbReference type="Proteomes" id="UP000298030"/>
    </source>
</evidence>
<protein>
    <submittedName>
        <fullName evidence="2">Uncharacterized protein</fullName>
    </submittedName>
</protein>
<keyword evidence="1" id="KW-1133">Transmembrane helix</keyword>
<dbReference type="AlphaFoldDB" id="A0A4Y7S6D1"/>
<reference evidence="2 3" key="1">
    <citation type="journal article" date="2019" name="Nat. Ecol. Evol.">
        <title>Megaphylogeny resolves global patterns of mushroom evolution.</title>
        <authorList>
            <person name="Varga T."/>
            <person name="Krizsan K."/>
            <person name="Foldi C."/>
            <person name="Dima B."/>
            <person name="Sanchez-Garcia M."/>
            <person name="Sanchez-Ramirez S."/>
            <person name="Szollosi G.J."/>
            <person name="Szarkandi J.G."/>
            <person name="Papp V."/>
            <person name="Albert L."/>
            <person name="Andreopoulos W."/>
            <person name="Angelini C."/>
            <person name="Antonin V."/>
            <person name="Barry K.W."/>
            <person name="Bougher N.L."/>
            <person name="Buchanan P."/>
            <person name="Buyck B."/>
            <person name="Bense V."/>
            <person name="Catcheside P."/>
            <person name="Chovatia M."/>
            <person name="Cooper J."/>
            <person name="Damon W."/>
            <person name="Desjardin D."/>
            <person name="Finy P."/>
            <person name="Geml J."/>
            <person name="Haridas S."/>
            <person name="Hughes K."/>
            <person name="Justo A."/>
            <person name="Karasinski D."/>
            <person name="Kautmanova I."/>
            <person name="Kiss B."/>
            <person name="Kocsube S."/>
            <person name="Kotiranta H."/>
            <person name="LaButti K.M."/>
            <person name="Lechner B.E."/>
            <person name="Liimatainen K."/>
            <person name="Lipzen A."/>
            <person name="Lukacs Z."/>
            <person name="Mihaltcheva S."/>
            <person name="Morgado L.N."/>
            <person name="Niskanen T."/>
            <person name="Noordeloos M.E."/>
            <person name="Ohm R.A."/>
            <person name="Ortiz-Santana B."/>
            <person name="Ovrebo C."/>
            <person name="Racz N."/>
            <person name="Riley R."/>
            <person name="Savchenko A."/>
            <person name="Shiryaev A."/>
            <person name="Soop K."/>
            <person name="Spirin V."/>
            <person name="Szebenyi C."/>
            <person name="Tomsovsky M."/>
            <person name="Tulloss R.E."/>
            <person name="Uehling J."/>
            <person name="Grigoriev I.V."/>
            <person name="Vagvolgyi C."/>
            <person name="Papp T."/>
            <person name="Martin F.M."/>
            <person name="Miettinen O."/>
            <person name="Hibbett D.S."/>
            <person name="Nagy L.G."/>
        </authorList>
    </citation>
    <scope>NUCLEOTIDE SEQUENCE [LARGE SCALE GENOMIC DNA]</scope>
    <source>
        <strain evidence="2 3">FP101781</strain>
    </source>
</reference>
<dbReference type="OrthoDB" id="3351993at2759"/>
<accession>A0A4Y7S6D1</accession>
<dbReference type="EMBL" id="QPFP01000322">
    <property type="protein sequence ID" value="TEB16666.1"/>
    <property type="molecule type" value="Genomic_DNA"/>
</dbReference>
<feature type="transmembrane region" description="Helical" evidence="1">
    <location>
        <begin position="70"/>
        <end position="94"/>
    </location>
</feature>
<keyword evidence="3" id="KW-1185">Reference proteome</keyword>
<feature type="transmembrane region" description="Helical" evidence="1">
    <location>
        <begin position="44"/>
        <end position="64"/>
    </location>
</feature>